<dbReference type="RefSeq" id="WP_240826369.1">
    <property type="nucleotide sequence ID" value="NZ_JAKWBL010000001.1"/>
</dbReference>
<dbReference type="Proteomes" id="UP001202248">
    <property type="component" value="Unassembled WGS sequence"/>
</dbReference>
<reference evidence="2 3" key="1">
    <citation type="submission" date="2022-02" db="EMBL/GenBank/DDBJ databases">
        <authorList>
            <person name="Min J."/>
        </authorList>
    </citation>
    <scope>NUCLEOTIDE SEQUENCE [LARGE SCALE GENOMIC DNA]</scope>
    <source>
        <strain evidence="2 3">GR10-1</strain>
    </source>
</reference>
<evidence type="ECO:0000313" key="3">
    <source>
        <dbReference type="Proteomes" id="UP001202248"/>
    </source>
</evidence>
<evidence type="ECO:0000313" key="2">
    <source>
        <dbReference type="EMBL" id="MCH5596959.1"/>
    </source>
</evidence>
<sequence length="228" mass="26095">MKKLLKLLGKMLLYILAFLVLYVIAALLIPHIPVNKNKDYKSPNDVTIFIKTNGVHADIVVPVRNEWMDWTKYVKYEDTDLKDSTYSYVGMGWGDKGFYLQTPTWADLKFSVAFKAMTGLSSSAIHATFYKMVTPDASTVALHISQEDYTELVKYIINSFDINKEGNPIQIPSVDDGYGNMDAFYEAKGSYNLFRTCNSWANRALKAGHQKAAFWALRDKDIFRHYEK</sequence>
<organism evidence="2 3">
    <name type="scientific">Niabella ginsengisoli</name>
    <dbReference type="NCBI Taxonomy" id="522298"/>
    <lineage>
        <taxon>Bacteria</taxon>
        <taxon>Pseudomonadati</taxon>
        <taxon>Bacteroidota</taxon>
        <taxon>Chitinophagia</taxon>
        <taxon>Chitinophagales</taxon>
        <taxon>Chitinophagaceae</taxon>
        <taxon>Niabella</taxon>
    </lineage>
</organism>
<keyword evidence="1" id="KW-0812">Transmembrane</keyword>
<name>A0ABS9SFK6_9BACT</name>
<keyword evidence="1" id="KW-1133">Transmembrane helix</keyword>
<evidence type="ECO:0000256" key="1">
    <source>
        <dbReference type="SAM" id="Phobius"/>
    </source>
</evidence>
<dbReference type="EMBL" id="JAKWBL010000001">
    <property type="protein sequence ID" value="MCH5596959.1"/>
    <property type="molecule type" value="Genomic_DNA"/>
</dbReference>
<feature type="transmembrane region" description="Helical" evidence="1">
    <location>
        <begin position="12"/>
        <end position="32"/>
    </location>
</feature>
<keyword evidence="3" id="KW-1185">Reference proteome</keyword>
<proteinExistence type="predicted"/>
<keyword evidence="1" id="KW-0472">Membrane</keyword>
<accession>A0ABS9SFK6</accession>
<dbReference type="NCBIfam" id="TIGR02117">
    <property type="entry name" value="chp_urease_rgn"/>
    <property type="match status" value="1"/>
</dbReference>
<dbReference type="InterPro" id="IPR011727">
    <property type="entry name" value="CHP02117"/>
</dbReference>
<comment type="caution">
    <text evidence="2">The sequence shown here is derived from an EMBL/GenBank/DDBJ whole genome shotgun (WGS) entry which is preliminary data.</text>
</comment>
<dbReference type="Pfam" id="PF09601">
    <property type="entry name" value="DUF2459"/>
    <property type="match status" value="1"/>
</dbReference>
<gene>
    <name evidence="2" type="ORF">MKP09_02995</name>
</gene>
<protein>
    <submittedName>
        <fullName evidence="2">TIGR02117 family protein</fullName>
    </submittedName>
</protein>